<dbReference type="Proteomes" id="UP000233469">
    <property type="component" value="Unassembled WGS sequence"/>
</dbReference>
<dbReference type="EMBL" id="LLXL01003323">
    <property type="protein sequence ID" value="PKK58890.1"/>
    <property type="molecule type" value="Genomic_DNA"/>
</dbReference>
<organism evidence="1 2">
    <name type="scientific">Rhizophagus irregularis</name>
    <dbReference type="NCBI Taxonomy" id="588596"/>
    <lineage>
        <taxon>Eukaryota</taxon>
        <taxon>Fungi</taxon>
        <taxon>Fungi incertae sedis</taxon>
        <taxon>Mucoromycota</taxon>
        <taxon>Glomeromycotina</taxon>
        <taxon>Glomeromycetes</taxon>
        <taxon>Glomerales</taxon>
        <taxon>Glomeraceae</taxon>
        <taxon>Rhizophagus</taxon>
    </lineage>
</organism>
<protein>
    <submittedName>
        <fullName evidence="1">Uncharacterized protein</fullName>
    </submittedName>
</protein>
<proteinExistence type="predicted"/>
<gene>
    <name evidence="1" type="ORF">RhiirC2_795608</name>
</gene>
<comment type="caution">
    <text evidence="1">The sequence shown here is derived from an EMBL/GenBank/DDBJ whole genome shotgun (WGS) entry which is preliminary data.</text>
</comment>
<name>A0A2N1MB79_9GLOM</name>
<reference evidence="1 2" key="1">
    <citation type="submission" date="2016-04" db="EMBL/GenBank/DDBJ databases">
        <title>Genome analyses suggest a sexual origin of heterokaryosis in a supposedly ancient asexual fungus.</title>
        <authorList>
            <person name="Ropars J."/>
            <person name="Sedzielewska K."/>
            <person name="Noel J."/>
            <person name="Charron P."/>
            <person name="Farinelli L."/>
            <person name="Marton T."/>
            <person name="Kruger M."/>
            <person name="Pelin A."/>
            <person name="Brachmann A."/>
            <person name="Corradi N."/>
        </authorList>
    </citation>
    <scope>NUCLEOTIDE SEQUENCE [LARGE SCALE GENOMIC DNA]</scope>
    <source>
        <strain evidence="1 2">C2</strain>
    </source>
</reference>
<reference evidence="1 2" key="2">
    <citation type="submission" date="2017-10" db="EMBL/GenBank/DDBJ databases">
        <title>Extensive intraspecific genome diversity in a model arbuscular mycorrhizal fungus.</title>
        <authorList>
            <person name="Chen E.C.H."/>
            <person name="Morin E."/>
            <person name="Baudet D."/>
            <person name="Noel J."/>
            <person name="Ndikumana S."/>
            <person name="Charron P."/>
            <person name="St-Onge C."/>
            <person name="Giorgi J."/>
            <person name="Grigoriev I.V."/>
            <person name="Roux C."/>
            <person name="Martin F.M."/>
            <person name="Corradi N."/>
        </authorList>
    </citation>
    <scope>NUCLEOTIDE SEQUENCE [LARGE SCALE GENOMIC DNA]</scope>
    <source>
        <strain evidence="1 2">C2</strain>
    </source>
</reference>
<accession>A0A2N1MB79</accession>
<dbReference type="VEuPathDB" id="FungiDB:RhiirA1_504115"/>
<sequence length="209" mass="24947">MWCSRVRYPFKTLLENNPKYFSKNGFIQMIERVYIDGGFKAERRSFNIYCTVCDSLVIIRENTIECANGHLNNCITRITKRRIAYSNPVQKNVKKRVSSELSDDEIDEIYRTYCFTLSNYWTKYSYHSTREDRKRVVNHLIESAKVVQWAWRAFKLRPETWAKRVWNMVRNDGTPDEKKFLGITPRKIRVPDDRYICLLRAGYTVACQK</sequence>
<evidence type="ECO:0000313" key="1">
    <source>
        <dbReference type="EMBL" id="PKK58890.1"/>
    </source>
</evidence>
<dbReference type="AlphaFoldDB" id="A0A2N1MB79"/>
<evidence type="ECO:0000313" key="2">
    <source>
        <dbReference type="Proteomes" id="UP000233469"/>
    </source>
</evidence>